<accession>A0A2B6S016</accession>
<gene>
    <name evidence="1" type="ORF">CN613_05950</name>
</gene>
<sequence>MSKNEKLNKLRDQEFDTKELIGSIDENELKKVAGAGDVNPETTPVINPGFTNRLCPTIPCTLRA</sequence>
<dbReference type="Proteomes" id="UP000219775">
    <property type="component" value="Unassembled WGS sequence"/>
</dbReference>
<dbReference type="AlphaFoldDB" id="A0A2B6S016"/>
<protein>
    <submittedName>
        <fullName evidence="1">Lantibiotic cytolysin</fullName>
    </submittedName>
</protein>
<evidence type="ECO:0000313" key="2">
    <source>
        <dbReference type="Proteomes" id="UP000219775"/>
    </source>
</evidence>
<evidence type="ECO:0000313" key="1">
    <source>
        <dbReference type="EMBL" id="PEM71193.1"/>
    </source>
</evidence>
<proteinExistence type="predicted"/>
<comment type="caution">
    <text evidence="1">The sequence shown here is derived from an EMBL/GenBank/DDBJ whole genome shotgun (WGS) entry which is preliminary data.</text>
</comment>
<dbReference type="GO" id="GO:0050830">
    <property type="term" value="P:defense response to Gram-positive bacterium"/>
    <property type="evidence" value="ECO:0007669"/>
    <property type="project" value="InterPro"/>
</dbReference>
<organism evidence="1 2">
    <name type="scientific">Bacillus pseudomycoides</name>
    <dbReference type="NCBI Taxonomy" id="64104"/>
    <lineage>
        <taxon>Bacteria</taxon>
        <taxon>Bacillati</taxon>
        <taxon>Bacillota</taxon>
        <taxon>Bacilli</taxon>
        <taxon>Bacillales</taxon>
        <taxon>Bacillaceae</taxon>
        <taxon>Bacillus</taxon>
        <taxon>Bacillus cereus group</taxon>
    </lineage>
</organism>
<dbReference type="Pfam" id="PF16934">
    <property type="entry name" value="Mersacidin"/>
    <property type="match status" value="1"/>
</dbReference>
<dbReference type="RefSeq" id="WP_097850014.1">
    <property type="nucleotide sequence ID" value="NZ_NUBH01000104.1"/>
</dbReference>
<dbReference type="NCBIfam" id="NF038161">
    <property type="entry name" value="lant_II_LchA2"/>
    <property type="match status" value="1"/>
</dbReference>
<name>A0A2B6S016_9BACI</name>
<reference evidence="1 2" key="1">
    <citation type="submission" date="2017-09" db="EMBL/GenBank/DDBJ databases">
        <title>Large-scale bioinformatics analysis of Bacillus genomes uncovers conserved roles of natural products in bacterial physiology.</title>
        <authorList>
            <consortium name="Agbiome Team Llc"/>
            <person name="Bleich R.M."/>
            <person name="Grubbs K.J."/>
            <person name="Santa Maria K.C."/>
            <person name="Allen S.E."/>
            <person name="Farag S."/>
            <person name="Shank E.A."/>
            <person name="Bowers A."/>
        </authorList>
    </citation>
    <scope>NUCLEOTIDE SEQUENCE [LARGE SCALE GENOMIC DNA]</scope>
    <source>
        <strain evidence="1 2">AFS009893</strain>
    </source>
</reference>
<dbReference type="EMBL" id="NUDP01000025">
    <property type="protein sequence ID" value="PEM71193.1"/>
    <property type="molecule type" value="Genomic_DNA"/>
</dbReference>
<dbReference type="InterPro" id="IPR027632">
    <property type="entry name" value="Lant_2_A2"/>
</dbReference>